<dbReference type="EMBL" id="CP003017">
    <property type="protein sequence ID" value="AEN89408.1"/>
    <property type="molecule type" value="Genomic_DNA"/>
</dbReference>
<evidence type="ECO:0000313" key="2">
    <source>
        <dbReference type="EMBL" id="AEN89408.1"/>
    </source>
</evidence>
<organism evidence="2 3">
    <name type="scientific">Priestia megaterium (strain WSH-002)</name>
    <name type="common">Bacillus megaterium</name>
    <dbReference type="NCBI Taxonomy" id="1006007"/>
    <lineage>
        <taxon>Bacteria</taxon>
        <taxon>Bacillati</taxon>
        <taxon>Bacillota</taxon>
        <taxon>Bacilli</taxon>
        <taxon>Bacillales</taxon>
        <taxon>Bacillaceae</taxon>
        <taxon>Priestia</taxon>
    </lineage>
</organism>
<protein>
    <submittedName>
        <fullName evidence="2">Uncharacterized protein</fullName>
    </submittedName>
</protein>
<name>A0A8D4BJV5_PRIMW</name>
<accession>A0A8D4BJV5</accession>
<keyword evidence="1" id="KW-0472">Membrane</keyword>
<sequence length="50" mass="5972">MGKNGYGYKGMVLFYLLFVLDNGIWLDNVFRHESFFSYFSFLSQFMKLEA</sequence>
<gene>
    <name evidence="2" type="ORF">BMWSH_2526</name>
</gene>
<dbReference type="KEGG" id="bmh:BMWSH_2526"/>
<dbReference type="Proteomes" id="UP000001283">
    <property type="component" value="Chromosome"/>
</dbReference>
<proteinExistence type="predicted"/>
<evidence type="ECO:0000313" key="3">
    <source>
        <dbReference type="Proteomes" id="UP000001283"/>
    </source>
</evidence>
<evidence type="ECO:0000256" key="1">
    <source>
        <dbReference type="SAM" id="Phobius"/>
    </source>
</evidence>
<keyword evidence="1" id="KW-0812">Transmembrane</keyword>
<keyword evidence="1" id="KW-1133">Transmembrane helix</keyword>
<feature type="transmembrane region" description="Helical" evidence="1">
    <location>
        <begin position="6"/>
        <end position="26"/>
    </location>
</feature>
<reference evidence="2 3" key="1">
    <citation type="journal article" date="2011" name="J. Bacteriol.">
        <title>Complete genome sequence of the industrial strain Bacillus megaterium WSH-002.</title>
        <authorList>
            <person name="Liu L."/>
            <person name="Li Y."/>
            <person name="Zhang J."/>
            <person name="Zou W."/>
            <person name="Zhou Z."/>
            <person name="Liu J."/>
            <person name="Li X."/>
            <person name="Wang L."/>
            <person name="Chen J."/>
        </authorList>
    </citation>
    <scope>NUCLEOTIDE SEQUENCE [LARGE SCALE GENOMIC DNA]</scope>
    <source>
        <strain evidence="2 3">WSH-002</strain>
    </source>
</reference>
<dbReference type="AlphaFoldDB" id="A0A8D4BJV5"/>